<comment type="subcellular location">
    <subcellularLocation>
        <location evidence="1">Vacuole membrane</location>
        <topology evidence="1">Multi-pass membrane protein</topology>
    </subcellularLocation>
</comment>
<sequence length="599" mass="64567">MASQSEPDQPATAPLLRSPSTSTLGPLSDTSSIRDASSDRKRRRNARVLRVLSFASAVFSAFCVGTISVFSLYAPRFQQALRFTQFEINGIASAMSISLYILVPLVGYLCDRVGPGPLSLVAAALLAGGYGLAASLYHKGETSLRTIEAYDSHTLVPYMVLAFVFIGAGTSFLYLSAVSTCAKNFGKGKYRGLMLAAPLTSIGLGGILVSQFGSHFLCERNPDGSRGEVNVFHFFIFLAVLLSVAGVFGGFFLRVIDEDELIDDAVDELERSGFLDDTDIYRRPSRAGSEVFRRPSRTGSDVFRRSGRGYGTVGGSVEDMENAGILDPYVQDEDEEDPLLKKQWLLNAETRKFLTDPTMWLLAVGFWLIIGPGESFLNNLGTVIGTLYSPGLPGTETSAATHVSILAATSTAARLLTGSLSDLISPSPHTQHPQTGLESSGTLPQRRFLISRIVLLSASGFLMSLGTLVLASGYVQGHGERFWIVSGLVGFGYGALFSLTPIIVTIIWGVENFGTNFGIIAVSPAVGATMWGLIYASEYQHGAKNSPLLADGTEDVFCHGRHCYTATFWAMTISIWIGCALFILAWKGKNGWSRRGIVI</sequence>
<name>W3WZN2_PESFW</name>
<dbReference type="PANTHER" id="PTHR21576:SF45">
    <property type="entry name" value="TRANSPORTER MCH1-RELATED"/>
    <property type="match status" value="1"/>
</dbReference>
<feature type="transmembrane region" description="Helical" evidence="10">
    <location>
        <begin position="48"/>
        <end position="70"/>
    </location>
</feature>
<keyword evidence="3" id="KW-0813">Transport</keyword>
<evidence type="ECO:0000256" key="1">
    <source>
        <dbReference type="ARBA" id="ARBA00004128"/>
    </source>
</evidence>
<evidence type="ECO:0000256" key="4">
    <source>
        <dbReference type="ARBA" id="ARBA00022554"/>
    </source>
</evidence>
<feature type="transmembrane region" description="Helical" evidence="10">
    <location>
        <begin position="117"/>
        <end position="138"/>
    </location>
</feature>
<evidence type="ECO:0000256" key="3">
    <source>
        <dbReference type="ARBA" id="ARBA00022448"/>
    </source>
</evidence>
<evidence type="ECO:0000256" key="5">
    <source>
        <dbReference type="ARBA" id="ARBA00022692"/>
    </source>
</evidence>
<dbReference type="GO" id="GO:0000329">
    <property type="term" value="C:fungal-type vacuole membrane"/>
    <property type="evidence" value="ECO:0007669"/>
    <property type="project" value="TreeGrafter"/>
</dbReference>
<evidence type="ECO:0000256" key="10">
    <source>
        <dbReference type="SAM" id="Phobius"/>
    </source>
</evidence>
<feature type="transmembrane region" description="Helical" evidence="10">
    <location>
        <begin position="517"/>
        <end position="536"/>
    </location>
</feature>
<proteinExistence type="inferred from homology"/>
<dbReference type="eggNOG" id="ENOG502QTNE">
    <property type="taxonomic scope" value="Eukaryota"/>
</dbReference>
<evidence type="ECO:0000313" key="12">
    <source>
        <dbReference type="Proteomes" id="UP000030651"/>
    </source>
</evidence>
<evidence type="ECO:0000256" key="9">
    <source>
        <dbReference type="SAM" id="MobiDB-lite"/>
    </source>
</evidence>
<feature type="transmembrane region" description="Helical" evidence="10">
    <location>
        <begin position="158"/>
        <end position="181"/>
    </location>
</feature>
<dbReference type="Pfam" id="PF07690">
    <property type="entry name" value="MFS_1"/>
    <property type="match status" value="1"/>
</dbReference>
<organism evidence="11 12">
    <name type="scientific">Pestalotiopsis fici (strain W106-1 / CGMCC3.15140)</name>
    <dbReference type="NCBI Taxonomy" id="1229662"/>
    <lineage>
        <taxon>Eukaryota</taxon>
        <taxon>Fungi</taxon>
        <taxon>Dikarya</taxon>
        <taxon>Ascomycota</taxon>
        <taxon>Pezizomycotina</taxon>
        <taxon>Sordariomycetes</taxon>
        <taxon>Xylariomycetidae</taxon>
        <taxon>Amphisphaeriales</taxon>
        <taxon>Sporocadaceae</taxon>
        <taxon>Pestalotiopsis</taxon>
    </lineage>
</organism>
<keyword evidence="12" id="KW-1185">Reference proteome</keyword>
<dbReference type="Proteomes" id="UP000030651">
    <property type="component" value="Unassembled WGS sequence"/>
</dbReference>
<dbReference type="Gene3D" id="1.20.1250.20">
    <property type="entry name" value="MFS general substrate transporter like domains"/>
    <property type="match status" value="1"/>
</dbReference>
<dbReference type="KEGG" id="pfy:PFICI_09072"/>
<feature type="transmembrane region" description="Helical" evidence="10">
    <location>
        <begin position="193"/>
        <end position="212"/>
    </location>
</feature>
<dbReference type="FunCoup" id="W3WZN2">
    <property type="interactions" value="17"/>
</dbReference>
<dbReference type="GeneID" id="19274085"/>
<keyword evidence="4" id="KW-0926">Vacuole</keyword>
<evidence type="ECO:0000256" key="6">
    <source>
        <dbReference type="ARBA" id="ARBA00022989"/>
    </source>
</evidence>
<feature type="region of interest" description="Disordered" evidence="9">
    <location>
        <begin position="1"/>
        <end position="39"/>
    </location>
</feature>
<evidence type="ECO:0000256" key="2">
    <source>
        <dbReference type="ARBA" id="ARBA00008335"/>
    </source>
</evidence>
<evidence type="ECO:0000256" key="8">
    <source>
        <dbReference type="ARBA" id="ARBA00039330"/>
    </source>
</evidence>
<evidence type="ECO:0000256" key="7">
    <source>
        <dbReference type="ARBA" id="ARBA00023136"/>
    </source>
</evidence>
<evidence type="ECO:0000313" key="11">
    <source>
        <dbReference type="EMBL" id="ETS79219.1"/>
    </source>
</evidence>
<accession>W3WZN2</accession>
<dbReference type="RefSeq" id="XP_007835844.1">
    <property type="nucleotide sequence ID" value="XM_007837653.1"/>
</dbReference>
<dbReference type="InterPro" id="IPR011701">
    <property type="entry name" value="MFS"/>
</dbReference>
<feature type="transmembrane region" description="Helical" evidence="10">
    <location>
        <begin position="232"/>
        <end position="253"/>
    </location>
</feature>
<dbReference type="OrthoDB" id="199930at2759"/>
<feature type="transmembrane region" description="Helical" evidence="10">
    <location>
        <begin position="453"/>
        <end position="476"/>
    </location>
</feature>
<dbReference type="GO" id="GO:0022857">
    <property type="term" value="F:transmembrane transporter activity"/>
    <property type="evidence" value="ECO:0007669"/>
    <property type="project" value="InterPro"/>
</dbReference>
<feature type="transmembrane region" description="Helical" evidence="10">
    <location>
        <begin position="566"/>
        <end position="586"/>
    </location>
</feature>
<comment type="similarity">
    <text evidence="2">Belongs to the major facilitator superfamily.</text>
</comment>
<feature type="compositionally biased region" description="Polar residues" evidence="9">
    <location>
        <begin position="18"/>
        <end position="35"/>
    </location>
</feature>
<dbReference type="EMBL" id="KI912114">
    <property type="protein sequence ID" value="ETS79219.1"/>
    <property type="molecule type" value="Genomic_DNA"/>
</dbReference>
<keyword evidence="6 10" id="KW-1133">Transmembrane helix</keyword>
<keyword evidence="5 10" id="KW-0812">Transmembrane</keyword>
<protein>
    <recommendedName>
        <fullName evidence="8">Probable transporter MCH1</fullName>
    </recommendedName>
</protein>
<feature type="transmembrane region" description="Helical" evidence="10">
    <location>
        <begin position="90"/>
        <end position="110"/>
    </location>
</feature>
<dbReference type="SUPFAM" id="SSF103473">
    <property type="entry name" value="MFS general substrate transporter"/>
    <property type="match status" value="1"/>
</dbReference>
<gene>
    <name evidence="11" type="ORF">PFICI_09072</name>
</gene>
<dbReference type="HOGENOM" id="CLU_012596_2_0_1"/>
<dbReference type="OMA" id="PTMWWLA"/>
<dbReference type="STRING" id="1229662.W3WZN2"/>
<dbReference type="AlphaFoldDB" id="W3WZN2"/>
<dbReference type="InParanoid" id="W3WZN2"/>
<dbReference type="PANTHER" id="PTHR21576">
    <property type="entry name" value="UNCHARACTERIZED NODULIN-LIKE PROTEIN"/>
    <property type="match status" value="1"/>
</dbReference>
<dbReference type="InterPro" id="IPR036259">
    <property type="entry name" value="MFS_trans_sf"/>
</dbReference>
<reference evidence="12" key="1">
    <citation type="journal article" date="2015" name="BMC Genomics">
        <title>Genomic and transcriptomic analysis of the endophytic fungus Pestalotiopsis fici reveals its lifestyle and high potential for synthesis of natural products.</title>
        <authorList>
            <person name="Wang X."/>
            <person name="Zhang X."/>
            <person name="Liu L."/>
            <person name="Xiang M."/>
            <person name="Wang W."/>
            <person name="Sun X."/>
            <person name="Che Y."/>
            <person name="Guo L."/>
            <person name="Liu G."/>
            <person name="Guo L."/>
            <person name="Wang C."/>
            <person name="Yin W.B."/>
            <person name="Stadler M."/>
            <person name="Zhang X."/>
            <person name="Liu X."/>
        </authorList>
    </citation>
    <scope>NUCLEOTIDE SEQUENCE [LARGE SCALE GENOMIC DNA]</scope>
    <source>
        <strain evidence="12">W106-1 / CGMCC3.15140</strain>
    </source>
</reference>
<dbReference type="CDD" id="cd17354">
    <property type="entry name" value="MFS_Mch1p_like"/>
    <property type="match status" value="1"/>
</dbReference>
<feature type="transmembrane region" description="Helical" evidence="10">
    <location>
        <begin position="482"/>
        <end position="510"/>
    </location>
</feature>
<keyword evidence="7 10" id="KW-0472">Membrane</keyword>